<evidence type="ECO:0000256" key="6">
    <source>
        <dbReference type="ARBA" id="ARBA00023212"/>
    </source>
</evidence>
<dbReference type="GO" id="GO:0005875">
    <property type="term" value="C:microtubule associated complex"/>
    <property type="evidence" value="ECO:0007669"/>
    <property type="project" value="TreeGrafter"/>
</dbReference>
<keyword evidence="7" id="KW-0505">Motor protein</keyword>
<dbReference type="GO" id="GO:0003777">
    <property type="term" value="F:microtubule motor activity"/>
    <property type="evidence" value="ECO:0007669"/>
    <property type="project" value="InterPro"/>
</dbReference>
<evidence type="ECO:0000256" key="1">
    <source>
        <dbReference type="ARBA" id="ARBA00004245"/>
    </source>
</evidence>
<dbReference type="GO" id="GO:0007052">
    <property type="term" value="P:mitotic spindle organization"/>
    <property type="evidence" value="ECO:0007669"/>
    <property type="project" value="TreeGrafter"/>
</dbReference>
<dbReference type="EMBL" id="BLXT01003858">
    <property type="protein sequence ID" value="GFO07323.1"/>
    <property type="molecule type" value="Genomic_DNA"/>
</dbReference>
<name>A0AAV4AKK5_9GAST</name>
<dbReference type="GO" id="GO:0051231">
    <property type="term" value="P:spindle elongation"/>
    <property type="evidence" value="ECO:0007669"/>
    <property type="project" value="TreeGrafter"/>
</dbReference>
<keyword evidence="2" id="KW-0963">Cytoplasm</keyword>
<dbReference type="Proteomes" id="UP000735302">
    <property type="component" value="Unassembled WGS sequence"/>
</dbReference>
<dbReference type="InterPro" id="IPR027640">
    <property type="entry name" value="Kinesin-like_fam"/>
</dbReference>
<comment type="similarity">
    <text evidence="7">Belongs to the TRAFAC class myosin-kinesin ATPase superfamily. Kinesin family.</text>
</comment>
<dbReference type="InterPro" id="IPR036961">
    <property type="entry name" value="Kinesin_motor_dom_sf"/>
</dbReference>
<accession>A0AAV4AKK5</accession>
<evidence type="ECO:0000256" key="5">
    <source>
        <dbReference type="ARBA" id="ARBA00023054"/>
    </source>
</evidence>
<dbReference type="AlphaFoldDB" id="A0AAV4AKK5"/>
<keyword evidence="3 7" id="KW-0547">Nucleotide-binding</keyword>
<feature type="non-terminal residue" evidence="9">
    <location>
        <position position="159"/>
    </location>
</feature>
<feature type="domain" description="Kinesin motor" evidence="8">
    <location>
        <begin position="1"/>
        <end position="159"/>
    </location>
</feature>
<dbReference type="GO" id="GO:0005524">
    <property type="term" value="F:ATP binding"/>
    <property type="evidence" value="ECO:0007669"/>
    <property type="project" value="UniProtKB-UniRule"/>
</dbReference>
<organism evidence="9 10">
    <name type="scientific">Plakobranchus ocellatus</name>
    <dbReference type="NCBI Taxonomy" id="259542"/>
    <lineage>
        <taxon>Eukaryota</taxon>
        <taxon>Metazoa</taxon>
        <taxon>Spiralia</taxon>
        <taxon>Lophotrochozoa</taxon>
        <taxon>Mollusca</taxon>
        <taxon>Gastropoda</taxon>
        <taxon>Heterobranchia</taxon>
        <taxon>Euthyneura</taxon>
        <taxon>Panpulmonata</taxon>
        <taxon>Sacoglossa</taxon>
        <taxon>Placobranchoidea</taxon>
        <taxon>Plakobranchidae</taxon>
        <taxon>Plakobranchus</taxon>
    </lineage>
</organism>
<comment type="subcellular location">
    <subcellularLocation>
        <location evidence="1">Cytoplasm</location>
        <location evidence="1">Cytoskeleton</location>
    </subcellularLocation>
</comment>
<gene>
    <name evidence="9" type="ORF">PoB_003382800</name>
</gene>
<keyword evidence="10" id="KW-1185">Reference proteome</keyword>
<keyword evidence="6" id="KW-0206">Cytoskeleton</keyword>
<dbReference type="GO" id="GO:0008017">
    <property type="term" value="F:microtubule binding"/>
    <property type="evidence" value="ECO:0007669"/>
    <property type="project" value="InterPro"/>
</dbReference>
<proteinExistence type="inferred from homology"/>
<evidence type="ECO:0000256" key="7">
    <source>
        <dbReference type="PROSITE-ProRule" id="PRU00283"/>
    </source>
</evidence>
<dbReference type="Gene3D" id="3.40.850.10">
    <property type="entry name" value="Kinesin motor domain"/>
    <property type="match status" value="1"/>
</dbReference>
<reference evidence="9 10" key="1">
    <citation type="journal article" date="2021" name="Elife">
        <title>Chloroplast acquisition without the gene transfer in kleptoplastic sea slugs, Plakobranchus ocellatus.</title>
        <authorList>
            <person name="Maeda T."/>
            <person name="Takahashi S."/>
            <person name="Yoshida T."/>
            <person name="Shimamura S."/>
            <person name="Takaki Y."/>
            <person name="Nagai Y."/>
            <person name="Toyoda A."/>
            <person name="Suzuki Y."/>
            <person name="Arimoto A."/>
            <person name="Ishii H."/>
            <person name="Satoh N."/>
            <person name="Nishiyama T."/>
            <person name="Hasebe M."/>
            <person name="Maruyama T."/>
            <person name="Minagawa J."/>
            <person name="Obokata J."/>
            <person name="Shigenobu S."/>
        </authorList>
    </citation>
    <scope>NUCLEOTIDE SEQUENCE [LARGE SCALE GENOMIC DNA]</scope>
</reference>
<protein>
    <submittedName>
        <fullName evidence="9">Kinesin-like protein</fullName>
    </submittedName>
</protein>
<sequence length="159" mass="17678">MYVPPQILCGTFHTVFDDKTSQAEVFSSSVEPILPHVLKGQNVSVFAYGPTGAGKTYTMLGMNSDPGIIPRVIQALFKAIDLEKTSPLKDGMSQPPQFQVTFSYMEIYNEKVHDLLVSSHQDLPIREDASHNIFVADLTEKSIDGFKPFMSHFEPAARN</sequence>
<dbReference type="InterPro" id="IPR027417">
    <property type="entry name" value="P-loop_NTPase"/>
</dbReference>
<dbReference type="PROSITE" id="PS50067">
    <property type="entry name" value="KINESIN_MOTOR_2"/>
    <property type="match status" value="1"/>
</dbReference>
<dbReference type="PRINTS" id="PR00380">
    <property type="entry name" value="KINESINHEAVY"/>
</dbReference>
<dbReference type="SUPFAM" id="SSF52540">
    <property type="entry name" value="P-loop containing nucleoside triphosphate hydrolases"/>
    <property type="match status" value="1"/>
</dbReference>
<dbReference type="InterPro" id="IPR001752">
    <property type="entry name" value="Kinesin_motor_dom"/>
</dbReference>
<dbReference type="SMART" id="SM00129">
    <property type="entry name" value="KISc"/>
    <property type="match status" value="1"/>
</dbReference>
<evidence type="ECO:0000313" key="9">
    <source>
        <dbReference type="EMBL" id="GFO07323.1"/>
    </source>
</evidence>
<evidence type="ECO:0000313" key="10">
    <source>
        <dbReference type="Proteomes" id="UP000735302"/>
    </source>
</evidence>
<evidence type="ECO:0000259" key="8">
    <source>
        <dbReference type="PROSITE" id="PS50067"/>
    </source>
</evidence>
<evidence type="ECO:0000256" key="2">
    <source>
        <dbReference type="ARBA" id="ARBA00022490"/>
    </source>
</evidence>
<comment type="caution">
    <text evidence="9">The sequence shown here is derived from an EMBL/GenBank/DDBJ whole genome shotgun (WGS) entry which is preliminary data.</text>
</comment>
<evidence type="ECO:0000256" key="3">
    <source>
        <dbReference type="ARBA" id="ARBA00022741"/>
    </source>
</evidence>
<keyword evidence="5" id="KW-0175">Coiled coil</keyword>
<dbReference type="PANTHER" id="PTHR47969:SF15">
    <property type="entry name" value="CHROMOSOME-ASSOCIATED KINESIN KIF4A-RELATED"/>
    <property type="match status" value="1"/>
</dbReference>
<keyword evidence="4 7" id="KW-0067">ATP-binding</keyword>
<dbReference type="GO" id="GO:0007018">
    <property type="term" value="P:microtubule-based movement"/>
    <property type="evidence" value="ECO:0007669"/>
    <property type="project" value="InterPro"/>
</dbReference>
<evidence type="ECO:0000256" key="4">
    <source>
        <dbReference type="ARBA" id="ARBA00022840"/>
    </source>
</evidence>
<feature type="binding site" evidence="7">
    <location>
        <begin position="49"/>
        <end position="56"/>
    </location>
    <ligand>
        <name>ATP</name>
        <dbReference type="ChEBI" id="CHEBI:30616"/>
    </ligand>
</feature>
<dbReference type="Pfam" id="PF00225">
    <property type="entry name" value="Kinesin"/>
    <property type="match status" value="1"/>
</dbReference>
<dbReference type="PANTHER" id="PTHR47969">
    <property type="entry name" value="CHROMOSOME-ASSOCIATED KINESIN KIF4A-RELATED"/>
    <property type="match status" value="1"/>
</dbReference>